<dbReference type="RefSeq" id="XP_022091879.1">
    <property type="nucleotide sequence ID" value="XM_022236187.1"/>
</dbReference>
<evidence type="ECO:0000256" key="5">
    <source>
        <dbReference type="SAM" id="MobiDB-lite"/>
    </source>
</evidence>
<evidence type="ECO:0000313" key="7">
    <source>
        <dbReference type="RefSeq" id="XP_022091879.1"/>
    </source>
</evidence>
<reference evidence="7" key="1">
    <citation type="submission" date="2025-08" db="UniProtKB">
        <authorList>
            <consortium name="RefSeq"/>
        </authorList>
    </citation>
    <scope>IDENTIFICATION</scope>
</reference>
<dbReference type="Pfam" id="PF09739">
    <property type="entry name" value="MCM_bind"/>
    <property type="match status" value="1"/>
</dbReference>
<dbReference type="InterPro" id="IPR019140">
    <property type="entry name" value="MCM_complex-bd"/>
</dbReference>
<dbReference type="CTD" id="79892"/>
<dbReference type="KEGG" id="aplc:110979969"/>
<dbReference type="GO" id="GO:0005634">
    <property type="term" value="C:nucleus"/>
    <property type="evidence" value="ECO:0007669"/>
    <property type="project" value="UniProtKB-SubCell"/>
</dbReference>
<comment type="similarity">
    <text evidence="2">Belongs to the MCMBP family.</text>
</comment>
<dbReference type="GO" id="GO:0006261">
    <property type="term" value="P:DNA-templated DNA replication"/>
    <property type="evidence" value="ECO:0007669"/>
    <property type="project" value="TreeGrafter"/>
</dbReference>
<comment type="subcellular location">
    <subcellularLocation>
        <location evidence="1">Nucleus</location>
    </subcellularLocation>
</comment>
<feature type="region of interest" description="Disordered" evidence="5">
    <location>
        <begin position="170"/>
        <end position="222"/>
    </location>
</feature>
<dbReference type="PANTHER" id="PTHR13489">
    <property type="entry name" value="MINI-CHROMOSOME MAINTENANCE COMPLEX-BINDING PROTEIN"/>
    <property type="match status" value="1"/>
</dbReference>
<evidence type="ECO:0000256" key="1">
    <source>
        <dbReference type="ARBA" id="ARBA00004123"/>
    </source>
</evidence>
<evidence type="ECO:0000256" key="4">
    <source>
        <dbReference type="ARBA" id="ARBA00023242"/>
    </source>
</evidence>
<feature type="compositionally biased region" description="Polar residues" evidence="5">
    <location>
        <begin position="171"/>
        <end position="183"/>
    </location>
</feature>
<keyword evidence="4" id="KW-0539">Nucleus</keyword>
<dbReference type="AlphaFoldDB" id="A0A8B7YF62"/>
<protein>
    <recommendedName>
        <fullName evidence="3">Mini-chromosome maintenance complex-binding protein</fullName>
    </recommendedName>
</protein>
<dbReference type="GeneID" id="110979969"/>
<gene>
    <name evidence="7" type="primary">LOC110979969</name>
</gene>
<keyword evidence="6" id="KW-1185">Reference proteome</keyword>
<dbReference type="OrthoDB" id="329666at2759"/>
<dbReference type="Proteomes" id="UP000694845">
    <property type="component" value="Unplaced"/>
</dbReference>
<name>A0A8B7YF62_ACAPL</name>
<dbReference type="PANTHER" id="PTHR13489:SF0">
    <property type="entry name" value="MINI-CHROMOSOME MAINTENANCE COMPLEX-BINDING PROTEIN"/>
    <property type="match status" value="1"/>
</dbReference>
<evidence type="ECO:0000256" key="2">
    <source>
        <dbReference type="ARBA" id="ARBA00007925"/>
    </source>
</evidence>
<proteinExistence type="inferred from homology"/>
<feature type="compositionally biased region" description="Basic and acidic residues" evidence="5">
    <location>
        <begin position="199"/>
        <end position="209"/>
    </location>
</feature>
<evidence type="ECO:0000313" key="6">
    <source>
        <dbReference type="Proteomes" id="UP000694845"/>
    </source>
</evidence>
<sequence>MPGIEDWLNCPLDIVQGLFDVTNKNWSNKVTEYFNKKLQDKDSLEWVPSLNHTSLHLLKANTLVRFRCMIQDMYDPEFYLGAYEVVDKTSGQTTIKSGTFQDLAECTQNQRLNLESSRNVTLDRQTFYCVPVPAETEWVKQAFAENSRYQTCDPITSQSSRVKRALEVDDTTVSSAQPISNQSGDHDTDVTMETSDVSQFDKRTRRSEATGHGSMTPVDLNFPLPEEKGPACMVKVYDHFESFRVNDIVEFIGVLSVDPELANLPGQDNNGSGLSSAIDGADEMEGIEEQTAHSPPPSLVPRLHAVISHKLQHINPMLPVSLESEEGNIFVQSMMGELGSVRDQLRCLLQQVLFGDSLSADYLLLNLVSSVYARRDVVALGKFTVNLIGCQESGFSQMLQGLLSQLVTKFHLLPLSLQNMNSLRLTPKKDYTANRLKSGVLQLSDRTHVLLDETALQPGQLDTNGVHNLAAIGNAISWQKVDYDFEFHKTEFKTNLVFLVTSEGKSLLPHDCQVVLQPKTSLNIADVQRGIHQLISSGSVNLTRIRTYLGIIPFIQYNLTEEMSKIVEQDFVEARKSDPSQMTQEDFHSLLIVARLLSVSMGHKSLTRDIWERTKRMEQERKIRLKNASSQQ</sequence>
<organism evidence="6 7">
    <name type="scientific">Acanthaster planci</name>
    <name type="common">Crown-of-thorns starfish</name>
    <dbReference type="NCBI Taxonomy" id="133434"/>
    <lineage>
        <taxon>Eukaryota</taxon>
        <taxon>Metazoa</taxon>
        <taxon>Echinodermata</taxon>
        <taxon>Eleutherozoa</taxon>
        <taxon>Asterozoa</taxon>
        <taxon>Asteroidea</taxon>
        <taxon>Valvatacea</taxon>
        <taxon>Valvatida</taxon>
        <taxon>Acanthasteridae</taxon>
        <taxon>Acanthaster</taxon>
    </lineage>
</organism>
<accession>A0A8B7YF62</accession>
<dbReference type="GO" id="GO:0003682">
    <property type="term" value="F:chromatin binding"/>
    <property type="evidence" value="ECO:0007669"/>
    <property type="project" value="TreeGrafter"/>
</dbReference>
<evidence type="ECO:0000256" key="3">
    <source>
        <dbReference type="ARBA" id="ARBA00015405"/>
    </source>
</evidence>